<name>A0A286H1C6_9PROT</name>
<evidence type="ECO:0000313" key="1">
    <source>
        <dbReference type="EMBL" id="SOE01149.1"/>
    </source>
</evidence>
<dbReference type="OrthoDB" id="148966at2"/>
<evidence type="ECO:0000313" key="2">
    <source>
        <dbReference type="Proteomes" id="UP000219621"/>
    </source>
</evidence>
<accession>A0A286H1C6</accession>
<dbReference type="PANTHER" id="PTHR19288">
    <property type="entry name" value="4-NITROPHENYLPHOSPHATASE-RELATED"/>
    <property type="match status" value="1"/>
</dbReference>
<dbReference type="RefSeq" id="WP_097281527.1">
    <property type="nucleotide sequence ID" value="NZ_OCNJ01000016.1"/>
</dbReference>
<dbReference type="Pfam" id="PF13344">
    <property type="entry name" value="Hydrolase_6"/>
    <property type="match status" value="1"/>
</dbReference>
<dbReference type="GO" id="GO:0005737">
    <property type="term" value="C:cytoplasm"/>
    <property type="evidence" value="ECO:0007669"/>
    <property type="project" value="TreeGrafter"/>
</dbReference>
<protein>
    <submittedName>
        <fullName evidence="1">Haloacid Dehalogenase Superfamily Class (Subfamily) IIA</fullName>
    </submittedName>
</protein>
<dbReference type="Pfam" id="PF13242">
    <property type="entry name" value="Hydrolase_like"/>
    <property type="match status" value="1"/>
</dbReference>
<proteinExistence type="predicted"/>
<reference evidence="2" key="1">
    <citation type="submission" date="2017-09" db="EMBL/GenBank/DDBJ databases">
        <authorList>
            <person name="Varghese N."/>
            <person name="Submissions S."/>
        </authorList>
    </citation>
    <scope>NUCLEOTIDE SEQUENCE [LARGE SCALE GENOMIC DNA]</scope>
    <source>
        <strain evidence="2">USBA 140</strain>
    </source>
</reference>
<dbReference type="EMBL" id="OCNJ01000016">
    <property type="protein sequence ID" value="SOE01149.1"/>
    <property type="molecule type" value="Genomic_DNA"/>
</dbReference>
<dbReference type="GO" id="GO:0016791">
    <property type="term" value="F:phosphatase activity"/>
    <property type="evidence" value="ECO:0007669"/>
    <property type="project" value="TreeGrafter"/>
</dbReference>
<dbReference type="SUPFAM" id="SSF56784">
    <property type="entry name" value="HAD-like"/>
    <property type="match status" value="1"/>
</dbReference>
<dbReference type="Gene3D" id="3.40.50.1000">
    <property type="entry name" value="HAD superfamily/HAD-like"/>
    <property type="match status" value="2"/>
</dbReference>
<organism evidence="1 2">
    <name type="scientific">Caenispirillum bisanense</name>
    <dbReference type="NCBI Taxonomy" id="414052"/>
    <lineage>
        <taxon>Bacteria</taxon>
        <taxon>Pseudomonadati</taxon>
        <taxon>Pseudomonadota</taxon>
        <taxon>Alphaproteobacteria</taxon>
        <taxon>Rhodospirillales</taxon>
        <taxon>Novispirillaceae</taxon>
        <taxon>Caenispirillum</taxon>
    </lineage>
</organism>
<dbReference type="AlphaFoldDB" id="A0A286H1C6"/>
<dbReference type="InterPro" id="IPR006357">
    <property type="entry name" value="HAD-SF_hydro_IIA"/>
</dbReference>
<dbReference type="InterPro" id="IPR023214">
    <property type="entry name" value="HAD_sf"/>
</dbReference>
<dbReference type="Proteomes" id="UP000219621">
    <property type="component" value="Unassembled WGS sequence"/>
</dbReference>
<dbReference type="InterPro" id="IPR036412">
    <property type="entry name" value="HAD-like_sf"/>
</dbReference>
<dbReference type="PANTHER" id="PTHR19288:SF90">
    <property type="entry name" value="OS08G0542600 PROTEIN"/>
    <property type="match status" value="1"/>
</dbReference>
<keyword evidence="2" id="KW-1185">Reference proteome</keyword>
<sequence length="300" mass="32251">MLSVTFEDAWRVYLAARPRLPAFPPPVEPRRVAGLLDVVDGFDLVVFDAYGVLHLGGEALPEGLAAFRALREMGKRLCVVTNDVTHGPEGVAQGLNARGYDVTPQEIISGRSLLPEVMAQRAPGPWGVVTSHAADIAARFADCRPLGAEATAADYAAVDGFLFVDNNFWDEAHAALLADALAERPRPMIVCNPDVACPYKGRISLEPGHPAHELAERGLTDVTFLGKPFRAVYDLVGQRFPDVARDRMLMVGDSPHTDVLGARGAGMKVVLVECGFLAGQDTLARCREAGLLPDYVAKTP</sequence>
<gene>
    <name evidence="1" type="ORF">SAMN05421508_11643</name>
</gene>